<feature type="transmembrane region" description="Helical" evidence="1">
    <location>
        <begin position="400"/>
        <end position="419"/>
    </location>
</feature>
<feature type="transmembrane region" description="Helical" evidence="1">
    <location>
        <begin position="255"/>
        <end position="274"/>
    </location>
</feature>
<sequence length="427" mass="49467">MIAFFMEVIGIIILALLVYWHWKSNNVQKSPLSKFYFIGLTSKLLLGVGVGLLYTFFYQGGDTFALFHDAQFLTDLGKNQPKEYINFIFCRPYHYPEHIQSQLMKSNASTSIFCIVLSLINFLTNSNYWISGAYLSVFSFIGIWKYIDILKQKYPQLNYSLIIPYFILPSFAFWSSGIIKESISMGLIFLSIGYLLQIIYYRKSYYKGVSIIFISLLLLLQIKFYYFLFIILLIGLNSFMLYNDKKERSIDIKQTTIFLLGIGSIVMILPYLHYHFDYHRVLNTIQLNYVKLYDASKEGTAIYLPYLDGSWLGLLKSLPFAIIGAFELTNLFSDKNTFQTISIFENLGTIVLLIYTSTLFFKSPKIKKRPFLKWTLLLSIVLTLLFIGLLGIASPNLGSLNRYKILFISTLIHISFMIIDNNKKSYI</sequence>
<evidence type="ECO:0000313" key="3">
    <source>
        <dbReference type="Proteomes" id="UP000179797"/>
    </source>
</evidence>
<reference evidence="2 3" key="1">
    <citation type="journal article" date="2012" name="Int. J. Syst. Evol. Microbiol.">
        <title>Flammeovirga pacifica sp. nov., isolated from deep-sea sediment.</title>
        <authorList>
            <person name="Xu H."/>
            <person name="Fu Y."/>
            <person name="Yang N."/>
            <person name="Ding Z."/>
            <person name="Lai Q."/>
            <person name="Zeng R."/>
        </authorList>
    </citation>
    <scope>NUCLEOTIDE SEQUENCE [LARGE SCALE GENOMIC DNA]</scope>
    <source>
        <strain evidence="3">DSM 24597 / LMG 26175 / WPAGA1</strain>
    </source>
</reference>
<proteinExistence type="predicted"/>
<name>A0A1S1Z469_FLAPC</name>
<evidence type="ECO:0000256" key="1">
    <source>
        <dbReference type="SAM" id="Phobius"/>
    </source>
</evidence>
<feature type="transmembrane region" description="Helical" evidence="1">
    <location>
        <begin position="129"/>
        <end position="147"/>
    </location>
</feature>
<feature type="transmembrane region" description="Helical" evidence="1">
    <location>
        <begin position="34"/>
        <end position="57"/>
    </location>
</feature>
<feature type="transmembrane region" description="Helical" evidence="1">
    <location>
        <begin position="341"/>
        <end position="362"/>
    </location>
</feature>
<dbReference type="AlphaFoldDB" id="A0A1S1Z469"/>
<dbReference type="RefSeq" id="WP_044219954.1">
    <property type="nucleotide sequence ID" value="NZ_JRYR02000001.1"/>
</dbReference>
<feature type="transmembrane region" description="Helical" evidence="1">
    <location>
        <begin position="183"/>
        <end position="200"/>
    </location>
</feature>
<keyword evidence="1" id="KW-0812">Transmembrane</keyword>
<gene>
    <name evidence="2" type="ORF">NH26_17200</name>
</gene>
<dbReference type="Proteomes" id="UP000179797">
    <property type="component" value="Unassembled WGS sequence"/>
</dbReference>
<feature type="transmembrane region" description="Helical" evidence="1">
    <location>
        <begin position="159"/>
        <end position="177"/>
    </location>
</feature>
<dbReference type="OrthoDB" id="3862418at2"/>
<keyword evidence="1" id="KW-0472">Membrane</keyword>
<dbReference type="EMBL" id="JRYR02000001">
    <property type="protein sequence ID" value="OHX67953.1"/>
    <property type="molecule type" value="Genomic_DNA"/>
</dbReference>
<accession>A0A1S1Z469</accession>
<comment type="caution">
    <text evidence="2">The sequence shown here is derived from an EMBL/GenBank/DDBJ whole genome shotgun (WGS) entry which is preliminary data.</text>
</comment>
<feature type="transmembrane region" description="Helical" evidence="1">
    <location>
        <begin position="374"/>
        <end position="394"/>
    </location>
</feature>
<keyword evidence="3" id="KW-1185">Reference proteome</keyword>
<evidence type="ECO:0000313" key="2">
    <source>
        <dbReference type="EMBL" id="OHX67953.1"/>
    </source>
</evidence>
<feature type="transmembrane region" description="Helical" evidence="1">
    <location>
        <begin position="5"/>
        <end position="22"/>
    </location>
</feature>
<evidence type="ECO:0008006" key="4">
    <source>
        <dbReference type="Google" id="ProtNLM"/>
    </source>
</evidence>
<protein>
    <recommendedName>
        <fullName evidence="4">Glycosyltransferase RgtA/B/C/D-like domain-containing protein</fullName>
    </recommendedName>
</protein>
<organism evidence="2 3">
    <name type="scientific">Flammeovirga pacifica</name>
    <dbReference type="NCBI Taxonomy" id="915059"/>
    <lineage>
        <taxon>Bacteria</taxon>
        <taxon>Pseudomonadati</taxon>
        <taxon>Bacteroidota</taxon>
        <taxon>Cytophagia</taxon>
        <taxon>Cytophagales</taxon>
        <taxon>Flammeovirgaceae</taxon>
        <taxon>Flammeovirga</taxon>
    </lineage>
</organism>
<keyword evidence="1" id="KW-1133">Transmembrane helix</keyword>
<dbReference type="STRING" id="915059.NH26_17200"/>